<dbReference type="PANTHER" id="PTHR43156:SF2">
    <property type="entry name" value="STAGE II SPORULATION PROTEIN E"/>
    <property type="match status" value="1"/>
</dbReference>
<dbReference type="RefSeq" id="WP_089293926.1">
    <property type="nucleotide sequence ID" value="NZ_BOMU01000035.1"/>
</dbReference>
<evidence type="ECO:0000256" key="2">
    <source>
        <dbReference type="PROSITE-ProRule" id="PRU00169"/>
    </source>
</evidence>
<dbReference type="GO" id="GO:0000160">
    <property type="term" value="P:phosphorelay signal transduction system"/>
    <property type="evidence" value="ECO:0007669"/>
    <property type="project" value="InterPro"/>
</dbReference>
<dbReference type="Proteomes" id="UP000198415">
    <property type="component" value="Unassembled WGS sequence"/>
</dbReference>
<dbReference type="SUPFAM" id="SSF81606">
    <property type="entry name" value="PP2C-like"/>
    <property type="match status" value="1"/>
</dbReference>
<dbReference type="InterPro" id="IPR052016">
    <property type="entry name" value="Bact_Sigma-Reg"/>
</dbReference>
<name>A0A238YW58_9ACTN</name>
<proteinExistence type="predicted"/>
<keyword evidence="2" id="KW-0597">Phosphoprotein</keyword>
<dbReference type="InterPro" id="IPR035965">
    <property type="entry name" value="PAS-like_dom_sf"/>
</dbReference>
<dbReference type="Gene3D" id="3.60.40.10">
    <property type="entry name" value="PPM-type phosphatase domain"/>
    <property type="match status" value="1"/>
</dbReference>
<keyword evidence="5" id="KW-1185">Reference proteome</keyword>
<dbReference type="InterPro" id="IPR001932">
    <property type="entry name" value="PPM-type_phosphatase-like_dom"/>
</dbReference>
<dbReference type="Pfam" id="PF07228">
    <property type="entry name" value="SpoIIE"/>
    <property type="match status" value="1"/>
</dbReference>
<dbReference type="OrthoDB" id="163538at2"/>
<gene>
    <name evidence="4" type="ORF">SAMN06264365_105231</name>
</gene>
<reference evidence="4 5" key="1">
    <citation type="submission" date="2017-06" db="EMBL/GenBank/DDBJ databases">
        <authorList>
            <person name="Kim H.J."/>
            <person name="Triplett B.A."/>
        </authorList>
    </citation>
    <scope>NUCLEOTIDE SEQUENCE [LARGE SCALE GENOMIC DNA]</scope>
    <source>
        <strain evidence="4 5">DSM 43151</strain>
    </source>
</reference>
<dbReference type="InterPro" id="IPR001789">
    <property type="entry name" value="Sig_transdc_resp-reg_receiver"/>
</dbReference>
<dbReference type="Pfam" id="PF00072">
    <property type="entry name" value="Response_reg"/>
    <property type="match status" value="1"/>
</dbReference>
<feature type="modified residue" description="4-aspartylphosphate" evidence="2">
    <location>
        <position position="52"/>
    </location>
</feature>
<evidence type="ECO:0000259" key="3">
    <source>
        <dbReference type="PROSITE" id="PS50110"/>
    </source>
</evidence>
<protein>
    <submittedName>
        <fullName evidence="4">Response regulator receiver domain-containing protein</fullName>
    </submittedName>
</protein>
<evidence type="ECO:0000313" key="5">
    <source>
        <dbReference type="Proteomes" id="UP000198415"/>
    </source>
</evidence>
<dbReference type="GO" id="GO:0016791">
    <property type="term" value="F:phosphatase activity"/>
    <property type="evidence" value="ECO:0007669"/>
    <property type="project" value="TreeGrafter"/>
</dbReference>
<organism evidence="4 5">
    <name type="scientific">Actinoplanes regularis</name>
    <dbReference type="NCBI Taxonomy" id="52697"/>
    <lineage>
        <taxon>Bacteria</taxon>
        <taxon>Bacillati</taxon>
        <taxon>Actinomycetota</taxon>
        <taxon>Actinomycetes</taxon>
        <taxon>Micromonosporales</taxon>
        <taxon>Micromonosporaceae</taxon>
        <taxon>Actinoplanes</taxon>
    </lineage>
</organism>
<evidence type="ECO:0000313" key="4">
    <source>
        <dbReference type="EMBL" id="SNR75367.1"/>
    </source>
</evidence>
<dbReference type="InterPro" id="IPR000014">
    <property type="entry name" value="PAS"/>
</dbReference>
<dbReference type="PANTHER" id="PTHR43156">
    <property type="entry name" value="STAGE II SPORULATION PROTEIN E-RELATED"/>
    <property type="match status" value="1"/>
</dbReference>
<keyword evidence="1" id="KW-0378">Hydrolase</keyword>
<dbReference type="SMART" id="SM00331">
    <property type="entry name" value="PP2C_SIG"/>
    <property type="match status" value="1"/>
</dbReference>
<accession>A0A238YW58</accession>
<dbReference type="InterPro" id="IPR036457">
    <property type="entry name" value="PPM-type-like_dom_sf"/>
</dbReference>
<evidence type="ECO:0000256" key="1">
    <source>
        <dbReference type="ARBA" id="ARBA00022801"/>
    </source>
</evidence>
<dbReference type="AlphaFoldDB" id="A0A238YW58"/>
<dbReference type="Gene3D" id="3.30.450.20">
    <property type="entry name" value="PAS domain"/>
    <property type="match status" value="1"/>
</dbReference>
<dbReference type="InterPro" id="IPR011006">
    <property type="entry name" value="CheY-like_superfamily"/>
</dbReference>
<dbReference type="CDD" id="cd00130">
    <property type="entry name" value="PAS"/>
    <property type="match status" value="1"/>
</dbReference>
<dbReference type="SUPFAM" id="SSF52172">
    <property type="entry name" value="CheY-like"/>
    <property type="match status" value="1"/>
</dbReference>
<sequence>MSTVLVVDDDPISRDFMRTLLGYRGHQAYEAADGDTALALARRRLPDAVITDVMMPNLDGYELARMLRSQPATSHIPIAFSTAHYGQDEIEPMARACGVRDVIFKPAQPGMVLATIDALLGSAAGAGDAISEAGFGPQPEPPVDDLPARWHRFAEGLAERLAETHRLTRSGTWDLDPDAGMIVLSTGLSDLLRLPSTSVRLEQLRQHVHPEDLAKLVALSEDTRRAGEPRITEVRIADLDGVVHELIVSCRTDTQARQPGESAPIVWGVAQDVTEIRRAQRNNLNVQGRWLAERRAVDSFHQAVLPRKLPTVAGVGLGAIYLAAPERLDIGNGWCDVQQIAGGRVLLSVGEVAGHDQPAVAVTSSVLAALRAYAFEDPDPARLLTRLNRLLTGTFEGDMFVTAVVAVYDPDTECLCVANAGHPLPLVVVPGSDGDPKAVPLQRRGPALGIFADAEFARQHLTMPPGSVLCAYTDGVIDCHDGPMAAGARRLPYAVTKVFNEVAADQVDQPPDAQDLAERIVVEMLGGNSPDDDVCVAVLWTST</sequence>
<feature type="domain" description="Response regulatory" evidence="3">
    <location>
        <begin position="3"/>
        <end position="120"/>
    </location>
</feature>
<dbReference type="EMBL" id="FZNR01000005">
    <property type="protein sequence ID" value="SNR75367.1"/>
    <property type="molecule type" value="Genomic_DNA"/>
</dbReference>
<dbReference type="SUPFAM" id="SSF55785">
    <property type="entry name" value="PYP-like sensor domain (PAS domain)"/>
    <property type="match status" value="1"/>
</dbReference>
<dbReference type="SMART" id="SM00448">
    <property type="entry name" value="REC"/>
    <property type="match status" value="1"/>
</dbReference>
<dbReference type="Gene3D" id="3.40.50.2300">
    <property type="match status" value="1"/>
</dbReference>
<dbReference type="PROSITE" id="PS50110">
    <property type="entry name" value="RESPONSE_REGULATORY"/>
    <property type="match status" value="1"/>
</dbReference>